<gene>
    <name evidence="1" type="ORF">CXR34_07910</name>
</gene>
<sequence>MPTNLAPEVTAELAASIDAAAACEFPGSDHAAEHVAVCRSGCELTLLLCATHMDELRALVARRALSGELFGCVLCRTQEASLDAAFDVGPMNRSQ</sequence>
<dbReference type="EMBL" id="CP025299">
    <property type="protein sequence ID" value="AUG29389.1"/>
    <property type="molecule type" value="Genomic_DNA"/>
</dbReference>
<reference evidence="1 2" key="1">
    <citation type="submission" date="2017-12" db="EMBL/GenBank/DDBJ databases">
        <title>Isolation and characterization of estrogens degradatiion strain Microbacterium hominis SJTG1.</title>
        <authorList>
            <person name="Xiong W."/>
            <person name="Yin C."/>
            <person name="Zheng D."/>
            <person name="Liang R."/>
        </authorList>
    </citation>
    <scope>NUCLEOTIDE SEQUENCE [LARGE SCALE GENOMIC DNA]</scope>
    <source>
        <strain evidence="1 2">SJTG1</strain>
    </source>
</reference>
<name>A0A2K9DEN4_9MICO</name>
<evidence type="ECO:0000313" key="1">
    <source>
        <dbReference type="EMBL" id="AUG29389.1"/>
    </source>
</evidence>
<organism evidence="1 2">
    <name type="scientific">Microbacterium hominis</name>
    <dbReference type="NCBI Taxonomy" id="162426"/>
    <lineage>
        <taxon>Bacteria</taxon>
        <taxon>Bacillati</taxon>
        <taxon>Actinomycetota</taxon>
        <taxon>Actinomycetes</taxon>
        <taxon>Micrococcales</taxon>
        <taxon>Microbacteriaceae</taxon>
        <taxon>Microbacterium</taxon>
    </lineage>
</organism>
<dbReference type="KEGG" id="mhos:CXR34_07910"/>
<accession>A0A2K9DEN4</accession>
<evidence type="ECO:0000313" key="2">
    <source>
        <dbReference type="Proteomes" id="UP000233276"/>
    </source>
</evidence>
<proteinExistence type="predicted"/>
<protein>
    <submittedName>
        <fullName evidence="1">Uncharacterized protein</fullName>
    </submittedName>
</protein>
<dbReference type="AlphaFoldDB" id="A0A2K9DEN4"/>
<dbReference type="Proteomes" id="UP000233276">
    <property type="component" value="Chromosome"/>
</dbReference>